<organism evidence="1 2">
    <name type="scientific">Diabrotica balteata</name>
    <name type="common">Banded cucumber beetle</name>
    <dbReference type="NCBI Taxonomy" id="107213"/>
    <lineage>
        <taxon>Eukaryota</taxon>
        <taxon>Metazoa</taxon>
        <taxon>Ecdysozoa</taxon>
        <taxon>Arthropoda</taxon>
        <taxon>Hexapoda</taxon>
        <taxon>Insecta</taxon>
        <taxon>Pterygota</taxon>
        <taxon>Neoptera</taxon>
        <taxon>Endopterygota</taxon>
        <taxon>Coleoptera</taxon>
        <taxon>Polyphaga</taxon>
        <taxon>Cucujiformia</taxon>
        <taxon>Chrysomeloidea</taxon>
        <taxon>Chrysomelidae</taxon>
        <taxon>Galerucinae</taxon>
        <taxon>Diabroticina</taxon>
        <taxon>Diabroticites</taxon>
        <taxon>Diabrotica</taxon>
    </lineage>
</organism>
<gene>
    <name evidence="1" type="ORF">DIABBA_LOCUS3884</name>
</gene>
<name>A0A9N9STL0_DIABA</name>
<dbReference type="EMBL" id="OU898277">
    <property type="protein sequence ID" value="CAG9830158.1"/>
    <property type="molecule type" value="Genomic_DNA"/>
</dbReference>
<sequence>MRKTYCYCLRINSKQTRTMYKSFVKSALVHGCDIWINVVNSELLFKSFKGAKKGKLLNLIDICEEGKWVIQVLAMPRDSGLDV</sequence>
<dbReference type="AlphaFoldDB" id="A0A9N9STL0"/>
<evidence type="ECO:0000313" key="2">
    <source>
        <dbReference type="Proteomes" id="UP001153709"/>
    </source>
</evidence>
<proteinExistence type="predicted"/>
<evidence type="ECO:0000313" key="1">
    <source>
        <dbReference type="EMBL" id="CAG9830158.1"/>
    </source>
</evidence>
<reference evidence="1" key="1">
    <citation type="submission" date="2022-01" db="EMBL/GenBank/DDBJ databases">
        <authorList>
            <person name="King R."/>
        </authorList>
    </citation>
    <scope>NUCLEOTIDE SEQUENCE</scope>
</reference>
<protein>
    <submittedName>
        <fullName evidence="1">Uncharacterized protein</fullName>
    </submittedName>
</protein>
<dbReference type="Proteomes" id="UP001153709">
    <property type="component" value="Chromosome 2"/>
</dbReference>
<keyword evidence="2" id="KW-1185">Reference proteome</keyword>
<accession>A0A9N9STL0</accession>